<keyword evidence="6" id="KW-0732">Signal</keyword>
<dbReference type="GO" id="GO:0015562">
    <property type="term" value="F:efflux transmembrane transporter activity"/>
    <property type="evidence" value="ECO:0007669"/>
    <property type="project" value="InterPro"/>
</dbReference>
<evidence type="ECO:0000256" key="4">
    <source>
        <dbReference type="ARBA" id="ARBA00023136"/>
    </source>
</evidence>
<accession>A0A2T0TXE5</accession>
<evidence type="ECO:0000256" key="6">
    <source>
        <dbReference type="SAM" id="SignalP"/>
    </source>
</evidence>
<dbReference type="SUPFAM" id="SSF56954">
    <property type="entry name" value="Outer membrane efflux proteins (OEP)"/>
    <property type="match status" value="1"/>
</dbReference>
<keyword evidence="4" id="KW-0472">Membrane</keyword>
<comment type="caution">
    <text evidence="7">The sequence shown here is derived from an EMBL/GenBank/DDBJ whole genome shotgun (WGS) entry which is preliminary data.</text>
</comment>
<evidence type="ECO:0000256" key="5">
    <source>
        <dbReference type="ARBA" id="ARBA00023237"/>
    </source>
</evidence>
<dbReference type="OrthoDB" id="1307263at2"/>
<dbReference type="Proteomes" id="UP000238034">
    <property type="component" value="Unassembled WGS sequence"/>
</dbReference>
<dbReference type="Gene3D" id="1.20.1600.10">
    <property type="entry name" value="Outer membrane efflux proteins (OEP)"/>
    <property type="match status" value="1"/>
</dbReference>
<comment type="subcellular location">
    <subcellularLocation>
        <location evidence="1">Cell outer membrane</location>
    </subcellularLocation>
</comment>
<dbReference type="RefSeq" id="WP_106294381.1">
    <property type="nucleotide sequence ID" value="NZ_PVTH01000009.1"/>
</dbReference>
<evidence type="ECO:0000256" key="1">
    <source>
        <dbReference type="ARBA" id="ARBA00004442"/>
    </source>
</evidence>
<keyword evidence="3" id="KW-0812">Transmembrane</keyword>
<keyword evidence="8" id="KW-1185">Reference proteome</keyword>
<protein>
    <submittedName>
        <fullName evidence="7">Outer membrane protein TolC</fullName>
    </submittedName>
</protein>
<organism evidence="7 8">
    <name type="scientific">Arcticibacter pallidicorallinus</name>
    <dbReference type="NCBI Taxonomy" id="1259464"/>
    <lineage>
        <taxon>Bacteria</taxon>
        <taxon>Pseudomonadati</taxon>
        <taxon>Bacteroidota</taxon>
        <taxon>Sphingobacteriia</taxon>
        <taxon>Sphingobacteriales</taxon>
        <taxon>Sphingobacteriaceae</taxon>
        <taxon>Arcticibacter</taxon>
    </lineage>
</organism>
<evidence type="ECO:0000313" key="7">
    <source>
        <dbReference type="EMBL" id="PRY50347.1"/>
    </source>
</evidence>
<evidence type="ECO:0000313" key="8">
    <source>
        <dbReference type="Proteomes" id="UP000238034"/>
    </source>
</evidence>
<name>A0A2T0TXE5_9SPHI</name>
<dbReference type="AlphaFoldDB" id="A0A2T0TXE5"/>
<dbReference type="GO" id="GO:1990281">
    <property type="term" value="C:efflux pump complex"/>
    <property type="evidence" value="ECO:0007669"/>
    <property type="project" value="TreeGrafter"/>
</dbReference>
<dbReference type="GO" id="GO:0009279">
    <property type="term" value="C:cell outer membrane"/>
    <property type="evidence" value="ECO:0007669"/>
    <property type="project" value="UniProtKB-SubCell"/>
</dbReference>
<dbReference type="PANTHER" id="PTHR30026">
    <property type="entry name" value="OUTER MEMBRANE PROTEIN TOLC"/>
    <property type="match status" value="1"/>
</dbReference>
<sequence length="444" mass="51200">MKEKIFTLAALFLSAFIYAQTSPTILRISLEEARKIAAENNPDLKIKDLDIRIADTQVAQTRSRRIPQIYGDFNTQRNLIIPVTPVPANAFRPDAVPGELIPLRFTTKWTSNTGLNADVDIFNPQKRADYAESRLQAEIRKTEKELEENDLRYSLDQAYAATVIATEQLKLAAYDTLATHDVWKMSIEQFEAGRLFQADLNQVKADRNNAFNRFEEAQKILQQTRAELMLLMGYEPSDVISIELTDSIESLYSFYQGNATSEAQSITLKKLRQEENLLQSQIRNTKEGFLPTISLRGYYGASYFDNNLEIFKGDNWYGNSFISLGVRLPITESIERSKKLTEIRLQTEANRLAYQSQQNKNQLDRLEAEREILFLGNKYRRSKENYDLASDTYRIVQEQYNNGRLLIGDLARSSYAYQLEKNNYLNVAYDYIIAKMKLEKTLKN</sequence>
<feature type="signal peptide" evidence="6">
    <location>
        <begin position="1"/>
        <end position="19"/>
    </location>
</feature>
<keyword evidence="2" id="KW-1134">Transmembrane beta strand</keyword>
<dbReference type="PANTHER" id="PTHR30026:SF20">
    <property type="entry name" value="OUTER MEMBRANE PROTEIN TOLC"/>
    <property type="match status" value="1"/>
</dbReference>
<keyword evidence="5" id="KW-0998">Cell outer membrane</keyword>
<reference evidence="7 8" key="1">
    <citation type="submission" date="2018-03" db="EMBL/GenBank/DDBJ databases">
        <title>Genomic Encyclopedia of Type Strains, Phase III (KMG-III): the genomes of soil and plant-associated and newly described type strains.</title>
        <authorList>
            <person name="Whitman W."/>
        </authorList>
    </citation>
    <scope>NUCLEOTIDE SEQUENCE [LARGE SCALE GENOMIC DNA]</scope>
    <source>
        <strain evidence="7 8">CGMCC 1.9313</strain>
    </source>
</reference>
<proteinExistence type="predicted"/>
<dbReference type="InterPro" id="IPR051906">
    <property type="entry name" value="TolC-like"/>
</dbReference>
<dbReference type="EMBL" id="PVTH01000009">
    <property type="protein sequence ID" value="PRY50347.1"/>
    <property type="molecule type" value="Genomic_DNA"/>
</dbReference>
<dbReference type="GO" id="GO:0015288">
    <property type="term" value="F:porin activity"/>
    <property type="evidence" value="ECO:0007669"/>
    <property type="project" value="TreeGrafter"/>
</dbReference>
<gene>
    <name evidence="7" type="ORF">B0I27_10970</name>
</gene>
<evidence type="ECO:0000256" key="2">
    <source>
        <dbReference type="ARBA" id="ARBA00022452"/>
    </source>
</evidence>
<feature type="chain" id="PRO_5015615830" evidence="6">
    <location>
        <begin position="20"/>
        <end position="444"/>
    </location>
</feature>
<evidence type="ECO:0000256" key="3">
    <source>
        <dbReference type="ARBA" id="ARBA00022692"/>
    </source>
</evidence>